<evidence type="ECO:0008006" key="3">
    <source>
        <dbReference type="Google" id="ProtNLM"/>
    </source>
</evidence>
<name>A0ABP6M3A8_9MICC</name>
<dbReference type="PANTHER" id="PTHR10309:SF0">
    <property type="entry name" value="MANNOSE-6-PHOSPHATE ISOMERASE"/>
    <property type="match status" value="1"/>
</dbReference>
<dbReference type="PANTHER" id="PTHR10309">
    <property type="entry name" value="MANNOSE-6-PHOSPHATE ISOMERASE"/>
    <property type="match status" value="1"/>
</dbReference>
<dbReference type="PRINTS" id="PR00714">
    <property type="entry name" value="MAN6PISMRASE"/>
</dbReference>
<evidence type="ECO:0000313" key="1">
    <source>
        <dbReference type="EMBL" id="GAA3071033.1"/>
    </source>
</evidence>
<gene>
    <name evidence="1" type="ORF">GCM10010529_24110</name>
</gene>
<dbReference type="Gene3D" id="1.10.441.10">
    <property type="entry name" value="Phosphomannose Isomerase, domain 2"/>
    <property type="match status" value="1"/>
</dbReference>
<dbReference type="SUPFAM" id="SSF51182">
    <property type="entry name" value="RmlC-like cupins"/>
    <property type="match status" value="1"/>
</dbReference>
<evidence type="ECO:0000313" key="2">
    <source>
        <dbReference type="Proteomes" id="UP001500236"/>
    </source>
</evidence>
<dbReference type="RefSeq" id="WP_344680573.1">
    <property type="nucleotide sequence ID" value="NZ_BAAAVT010000016.1"/>
</dbReference>
<dbReference type="InterPro" id="IPR016305">
    <property type="entry name" value="Mannose-6-P_Isomerase"/>
</dbReference>
<keyword evidence="2" id="KW-1185">Reference proteome</keyword>
<dbReference type="Proteomes" id="UP001500236">
    <property type="component" value="Unassembled WGS sequence"/>
</dbReference>
<dbReference type="InterPro" id="IPR011051">
    <property type="entry name" value="RmlC_Cupin_sf"/>
</dbReference>
<comment type="caution">
    <text evidence="1">The sequence shown here is derived from an EMBL/GenBank/DDBJ whole genome shotgun (WGS) entry which is preliminary data.</text>
</comment>
<sequence length="243" mass="25856">MIVALEDGFQALSRWRAHLRQVDEGRTHLGAVVAWLLAAEEAAGVVPALLAAEETRQPVDAEQLAPWDLIRRLQTAYPGDPGIPVAVMLHHLTLRAGESLWLPAGVLHAYVQGIGVELMGPSDNVLRGGLTSKHIDVAELLRIADLTPGRPRPTAPMPLEEHLLAHRADGQEQAPFELMEITGAAEVATPGPSVLIVLDGTFTVSSPTSGPCAAGRGAQLLHTDPGRLRLRGVGRAFLAKPRG</sequence>
<protein>
    <recommendedName>
        <fullName evidence="3">Mannose-6-phosphate isomerase</fullName>
    </recommendedName>
</protein>
<organism evidence="1 2">
    <name type="scientific">Nesterenkonia aethiopica</name>
    <dbReference type="NCBI Taxonomy" id="269144"/>
    <lineage>
        <taxon>Bacteria</taxon>
        <taxon>Bacillati</taxon>
        <taxon>Actinomycetota</taxon>
        <taxon>Actinomycetes</taxon>
        <taxon>Micrococcales</taxon>
        <taxon>Micrococcaceae</taxon>
        <taxon>Nesterenkonia</taxon>
    </lineage>
</organism>
<reference evidence="2" key="1">
    <citation type="journal article" date="2019" name="Int. J. Syst. Evol. Microbiol.">
        <title>The Global Catalogue of Microorganisms (GCM) 10K type strain sequencing project: providing services to taxonomists for standard genome sequencing and annotation.</title>
        <authorList>
            <consortium name="The Broad Institute Genomics Platform"/>
            <consortium name="The Broad Institute Genome Sequencing Center for Infectious Disease"/>
            <person name="Wu L."/>
            <person name="Ma J."/>
        </authorList>
    </citation>
    <scope>NUCLEOTIDE SEQUENCE [LARGE SCALE GENOMIC DNA]</scope>
    <source>
        <strain evidence="2">JCM 14309</strain>
    </source>
</reference>
<proteinExistence type="predicted"/>
<accession>A0ABP6M3A8</accession>
<dbReference type="EMBL" id="BAAAVT010000016">
    <property type="protein sequence ID" value="GAA3071033.1"/>
    <property type="molecule type" value="Genomic_DNA"/>
</dbReference>